<evidence type="ECO:0008006" key="11">
    <source>
        <dbReference type="Google" id="ProtNLM"/>
    </source>
</evidence>
<dbReference type="InterPro" id="IPR004089">
    <property type="entry name" value="MCPsignal_dom"/>
</dbReference>
<keyword evidence="6" id="KW-0812">Transmembrane</keyword>
<name>A0AAV3U5X6_9ALTE</name>
<dbReference type="PANTHER" id="PTHR32089">
    <property type="entry name" value="METHYL-ACCEPTING CHEMOTAXIS PROTEIN MCPB"/>
    <property type="match status" value="1"/>
</dbReference>
<feature type="domain" description="HAMP" evidence="8">
    <location>
        <begin position="181"/>
        <end position="235"/>
    </location>
</feature>
<keyword evidence="6" id="KW-1133">Transmembrane helix</keyword>
<evidence type="ECO:0000256" key="5">
    <source>
        <dbReference type="SAM" id="Coils"/>
    </source>
</evidence>
<evidence type="ECO:0000259" key="8">
    <source>
        <dbReference type="PROSITE" id="PS50885"/>
    </source>
</evidence>
<evidence type="ECO:0000259" key="7">
    <source>
        <dbReference type="PROSITE" id="PS50111"/>
    </source>
</evidence>
<keyword evidence="2 4" id="KW-0807">Transducer</keyword>
<protein>
    <recommendedName>
        <fullName evidence="11">Methyl-accepting chemotaxis protein</fullName>
    </recommendedName>
</protein>
<dbReference type="PANTHER" id="PTHR32089:SF112">
    <property type="entry name" value="LYSOZYME-LIKE PROTEIN-RELATED"/>
    <property type="match status" value="1"/>
</dbReference>
<dbReference type="CDD" id="cd11386">
    <property type="entry name" value="MCP_signal"/>
    <property type="match status" value="1"/>
</dbReference>
<evidence type="ECO:0000313" key="10">
    <source>
        <dbReference type="Proteomes" id="UP001409585"/>
    </source>
</evidence>
<keyword evidence="5" id="KW-0175">Coiled coil</keyword>
<evidence type="ECO:0000256" key="1">
    <source>
        <dbReference type="ARBA" id="ARBA00004370"/>
    </source>
</evidence>
<dbReference type="SUPFAM" id="SSF58104">
    <property type="entry name" value="Methyl-accepting chemotaxis protein (MCP) signaling domain"/>
    <property type="match status" value="1"/>
</dbReference>
<comment type="similarity">
    <text evidence="3">Belongs to the methyl-accepting chemotaxis (MCP) protein family.</text>
</comment>
<dbReference type="GO" id="GO:0016020">
    <property type="term" value="C:membrane"/>
    <property type="evidence" value="ECO:0007669"/>
    <property type="project" value="UniProtKB-SubCell"/>
</dbReference>
<dbReference type="InterPro" id="IPR003660">
    <property type="entry name" value="HAMP_dom"/>
</dbReference>
<reference evidence="10" key="1">
    <citation type="journal article" date="2019" name="Int. J. Syst. Evol. Microbiol.">
        <title>The Global Catalogue of Microorganisms (GCM) 10K type strain sequencing project: providing services to taxonomists for standard genome sequencing and annotation.</title>
        <authorList>
            <consortium name="The Broad Institute Genomics Platform"/>
            <consortium name="The Broad Institute Genome Sequencing Center for Infectious Disease"/>
            <person name="Wu L."/>
            <person name="Ma J."/>
        </authorList>
    </citation>
    <scope>NUCLEOTIDE SEQUENCE [LARGE SCALE GENOMIC DNA]</scope>
    <source>
        <strain evidence="10">JCM 19134</strain>
    </source>
</reference>
<dbReference type="Pfam" id="PF00672">
    <property type="entry name" value="HAMP"/>
    <property type="match status" value="1"/>
</dbReference>
<proteinExistence type="inferred from homology"/>
<accession>A0AAV3U5X6</accession>
<dbReference type="GO" id="GO:0007165">
    <property type="term" value="P:signal transduction"/>
    <property type="evidence" value="ECO:0007669"/>
    <property type="project" value="UniProtKB-KW"/>
</dbReference>
<dbReference type="GO" id="GO:0006935">
    <property type="term" value="P:chemotaxis"/>
    <property type="evidence" value="ECO:0007669"/>
    <property type="project" value="UniProtKB-ARBA"/>
</dbReference>
<gene>
    <name evidence="9" type="ORF">GCM10025791_29820</name>
</gene>
<evidence type="ECO:0000256" key="4">
    <source>
        <dbReference type="PROSITE-ProRule" id="PRU00284"/>
    </source>
</evidence>
<dbReference type="InterPro" id="IPR033417">
    <property type="entry name" value="CHASE8"/>
</dbReference>
<dbReference type="SMART" id="SM00304">
    <property type="entry name" value="HAMP"/>
    <property type="match status" value="1"/>
</dbReference>
<dbReference type="EMBL" id="BAABLX010000027">
    <property type="protein sequence ID" value="GAA4947977.1"/>
    <property type="molecule type" value="Genomic_DNA"/>
</dbReference>
<dbReference type="PROSITE" id="PS50885">
    <property type="entry name" value="HAMP"/>
    <property type="match status" value="1"/>
</dbReference>
<comment type="caution">
    <text evidence="9">The sequence shown here is derived from an EMBL/GenBank/DDBJ whole genome shotgun (WGS) entry which is preliminary data.</text>
</comment>
<comment type="subcellular location">
    <subcellularLocation>
        <location evidence="1">Membrane</location>
    </subcellularLocation>
</comment>
<feature type="domain" description="Methyl-accepting transducer" evidence="7">
    <location>
        <begin position="240"/>
        <end position="476"/>
    </location>
</feature>
<organism evidence="9 10">
    <name type="scientific">Halioxenophilus aromaticivorans</name>
    <dbReference type="NCBI Taxonomy" id="1306992"/>
    <lineage>
        <taxon>Bacteria</taxon>
        <taxon>Pseudomonadati</taxon>
        <taxon>Pseudomonadota</taxon>
        <taxon>Gammaproteobacteria</taxon>
        <taxon>Alteromonadales</taxon>
        <taxon>Alteromonadaceae</taxon>
        <taxon>Halioxenophilus</taxon>
    </lineage>
</organism>
<feature type="coiled-coil region" evidence="5">
    <location>
        <begin position="283"/>
        <end position="338"/>
    </location>
</feature>
<dbReference type="Pfam" id="PF00015">
    <property type="entry name" value="MCPsignal"/>
    <property type="match status" value="1"/>
</dbReference>
<feature type="transmembrane region" description="Helical" evidence="6">
    <location>
        <begin position="157"/>
        <end position="179"/>
    </location>
</feature>
<evidence type="ECO:0000256" key="2">
    <source>
        <dbReference type="ARBA" id="ARBA00023224"/>
    </source>
</evidence>
<sequence length="513" mass="53871">MGKLSLKYKVILAVTLTSILAAVVSVIIQASSNISAMSKAIEADSSTLAKVVGGSLAGAIAFGDNVSANSALASLSASERTKSVVVYSNGEPFAWYVRGQSGGDLPMGMSRPSASDGVVKLDGELVITHSIISDGSPVGRMVLDVELTEIEAIISSAIWRAVAIILGVSVVAGLVAMLIQNSIVRPVSEAVEALKDIAQGEGDLTRRLRVKTDDEVGELCRWFNVFIERIQNMIGEFAGIVGQIDESSQQLTSTTKETEVGVVKQQSEIQQVVTAVREMASVVAEVAHNVSQAAQDAEQADKEAGSGRQVVVSTMSQIENLANDVDAASVVIDRLRQETDNIGSVLDVIRGIAEQTNLLALNAAIEAARAGEQGRGFAVVADEVRTLASRTQTSTQEIQEMIERLQSGAREAVTMMEKGTSQAQESVAQAEAASHSLEAITAGVSSIKAKTVQIASASEEQSAATREMESNMENIASVAQNTAAGSTQIAASSAELARLAENMSAIVRQFKLH</sequence>
<dbReference type="Pfam" id="PF17152">
    <property type="entry name" value="CHASE8"/>
    <property type="match status" value="1"/>
</dbReference>
<evidence type="ECO:0000313" key="9">
    <source>
        <dbReference type="EMBL" id="GAA4947977.1"/>
    </source>
</evidence>
<keyword evidence="6" id="KW-0472">Membrane</keyword>
<dbReference type="CDD" id="cd06225">
    <property type="entry name" value="HAMP"/>
    <property type="match status" value="1"/>
</dbReference>
<dbReference type="PROSITE" id="PS50111">
    <property type="entry name" value="CHEMOTAXIS_TRANSDUC_2"/>
    <property type="match status" value="1"/>
</dbReference>
<dbReference type="AlphaFoldDB" id="A0AAV3U5X6"/>
<dbReference type="FunFam" id="1.10.287.950:FF:000001">
    <property type="entry name" value="Methyl-accepting chemotaxis sensory transducer"/>
    <property type="match status" value="1"/>
</dbReference>
<dbReference type="Proteomes" id="UP001409585">
    <property type="component" value="Unassembled WGS sequence"/>
</dbReference>
<evidence type="ECO:0000256" key="6">
    <source>
        <dbReference type="SAM" id="Phobius"/>
    </source>
</evidence>
<keyword evidence="10" id="KW-1185">Reference proteome</keyword>
<dbReference type="RefSeq" id="WP_345423892.1">
    <property type="nucleotide sequence ID" value="NZ_AP031496.1"/>
</dbReference>
<dbReference type="Gene3D" id="1.10.287.950">
    <property type="entry name" value="Methyl-accepting chemotaxis protein"/>
    <property type="match status" value="1"/>
</dbReference>
<dbReference type="SMART" id="SM00283">
    <property type="entry name" value="MA"/>
    <property type="match status" value="1"/>
</dbReference>
<evidence type="ECO:0000256" key="3">
    <source>
        <dbReference type="ARBA" id="ARBA00029447"/>
    </source>
</evidence>